<dbReference type="STRING" id="1316194.A0A1Q5SZ04"/>
<reference evidence="1 2" key="1">
    <citation type="submission" date="2016-10" db="EMBL/GenBank/DDBJ databases">
        <title>Genome sequence of the ascomycete fungus Penicillium subrubescens.</title>
        <authorList>
            <person name="De Vries R.P."/>
            <person name="Peng M."/>
            <person name="Dilokpimol A."/>
            <person name="Hilden K."/>
            <person name="Makela M.R."/>
            <person name="Grigoriev I."/>
            <person name="Riley R."/>
            <person name="Granchi Z."/>
        </authorList>
    </citation>
    <scope>NUCLEOTIDE SEQUENCE [LARGE SCALE GENOMIC DNA]</scope>
    <source>
        <strain evidence="1 2">CBS 132785</strain>
    </source>
</reference>
<organism evidence="1 2">
    <name type="scientific">Penicillium subrubescens</name>
    <dbReference type="NCBI Taxonomy" id="1316194"/>
    <lineage>
        <taxon>Eukaryota</taxon>
        <taxon>Fungi</taxon>
        <taxon>Dikarya</taxon>
        <taxon>Ascomycota</taxon>
        <taxon>Pezizomycotina</taxon>
        <taxon>Eurotiomycetes</taxon>
        <taxon>Eurotiomycetidae</taxon>
        <taxon>Eurotiales</taxon>
        <taxon>Aspergillaceae</taxon>
        <taxon>Penicillium</taxon>
    </lineage>
</organism>
<dbReference type="EMBL" id="MNBE01000725">
    <property type="protein sequence ID" value="OKO93224.1"/>
    <property type="molecule type" value="Genomic_DNA"/>
</dbReference>
<comment type="caution">
    <text evidence="1">The sequence shown here is derived from an EMBL/GenBank/DDBJ whole genome shotgun (WGS) entry which is preliminary data.</text>
</comment>
<dbReference type="Proteomes" id="UP000186955">
    <property type="component" value="Unassembled WGS sequence"/>
</dbReference>
<proteinExistence type="predicted"/>
<dbReference type="InterPro" id="IPR017853">
    <property type="entry name" value="GH"/>
</dbReference>
<keyword evidence="2" id="KW-1185">Reference proteome</keyword>
<protein>
    <submittedName>
        <fullName evidence="1">Alpha-amylase</fullName>
    </submittedName>
</protein>
<dbReference type="SUPFAM" id="SSF51445">
    <property type="entry name" value="(Trans)glycosidases"/>
    <property type="match status" value="1"/>
</dbReference>
<accession>A0A1Q5SZ04</accession>
<dbReference type="AlphaFoldDB" id="A0A1Q5SZ04"/>
<evidence type="ECO:0000313" key="1">
    <source>
        <dbReference type="EMBL" id="OKO93224.1"/>
    </source>
</evidence>
<sequence length="186" mass="20843">MRINAAKHFSAAFQKQFVDHLRNTVGADYFIVGEYWRGHVRHLLNYLKVMEYGVSLFDVPLLGRFAVTSKTEGSDLREIFRGTLVEQNPAHAVQLGQSLETVIAPFFKPIAYALILLRAQGQPCVFYGDLYGTKEGAGAASMPSCMGKLPVLMRARKLYAYGDQRDYFEKKNCIGKQVITASDSTH</sequence>
<evidence type="ECO:0000313" key="2">
    <source>
        <dbReference type="Proteomes" id="UP000186955"/>
    </source>
</evidence>
<gene>
    <name evidence="1" type="ORF">PENSUB_12287</name>
</gene>
<dbReference type="Gene3D" id="3.20.20.80">
    <property type="entry name" value="Glycosidases"/>
    <property type="match status" value="1"/>
</dbReference>
<name>A0A1Q5SZ04_9EURO</name>